<evidence type="ECO:0000259" key="7">
    <source>
        <dbReference type="Pfam" id="PF04138"/>
    </source>
</evidence>
<proteinExistence type="inferred from homology"/>
<organism evidence="8 9">
    <name type="scientific">Lachnoanaerobaculum orale</name>
    <dbReference type="NCBI Taxonomy" id="979627"/>
    <lineage>
        <taxon>Bacteria</taxon>
        <taxon>Bacillati</taxon>
        <taxon>Bacillota</taxon>
        <taxon>Clostridia</taxon>
        <taxon>Lachnospirales</taxon>
        <taxon>Lachnospiraceae</taxon>
        <taxon>Lachnoanaerobaculum</taxon>
    </lineage>
</organism>
<keyword evidence="4 6" id="KW-1133">Transmembrane helix</keyword>
<gene>
    <name evidence="8" type="ORF">EHW90_09670</name>
</gene>
<reference evidence="8 9" key="1">
    <citation type="submission" date="2018-11" db="EMBL/GenBank/DDBJ databases">
        <title>Genome sequencing of Lachnoanaerobaculum orale DSM 24553T.</title>
        <authorList>
            <person name="Kook J.-K."/>
            <person name="Park S.-N."/>
            <person name="Lim Y.K."/>
        </authorList>
    </citation>
    <scope>NUCLEOTIDE SEQUENCE [LARGE SCALE GENOMIC DNA]</scope>
    <source>
        <strain evidence="8 9">DSM 24553</strain>
    </source>
</reference>
<evidence type="ECO:0000256" key="6">
    <source>
        <dbReference type="SAM" id="Phobius"/>
    </source>
</evidence>
<accession>A0A3P3Q7N4</accession>
<name>A0A3P3Q7N4_9FIRM</name>
<comment type="similarity">
    <text evidence="2">Belongs to the GtrA family.</text>
</comment>
<evidence type="ECO:0000256" key="4">
    <source>
        <dbReference type="ARBA" id="ARBA00022989"/>
    </source>
</evidence>
<dbReference type="RefSeq" id="WP_124952536.1">
    <property type="nucleotide sequence ID" value="NZ_RRCM01000001.1"/>
</dbReference>
<dbReference type="InterPro" id="IPR007267">
    <property type="entry name" value="GtrA_DPMS_TM"/>
</dbReference>
<feature type="transmembrane region" description="Helical" evidence="6">
    <location>
        <begin position="39"/>
        <end position="59"/>
    </location>
</feature>
<dbReference type="InterPro" id="IPR051401">
    <property type="entry name" value="GtrA_CellWall_Glycosyl"/>
</dbReference>
<evidence type="ECO:0000256" key="3">
    <source>
        <dbReference type="ARBA" id="ARBA00022692"/>
    </source>
</evidence>
<dbReference type="PANTHER" id="PTHR38459:SF1">
    <property type="entry name" value="PROPHAGE BACTOPRENOL-LINKED GLUCOSE TRANSLOCASE HOMOLOG"/>
    <property type="match status" value="1"/>
</dbReference>
<evidence type="ECO:0000313" key="8">
    <source>
        <dbReference type="EMBL" id="RRJ17227.1"/>
    </source>
</evidence>
<keyword evidence="5 6" id="KW-0472">Membrane</keyword>
<dbReference type="EMBL" id="RRCM01000001">
    <property type="protein sequence ID" value="RRJ17227.1"/>
    <property type="molecule type" value="Genomic_DNA"/>
</dbReference>
<evidence type="ECO:0000256" key="1">
    <source>
        <dbReference type="ARBA" id="ARBA00004141"/>
    </source>
</evidence>
<dbReference type="AlphaFoldDB" id="A0A3P3Q7N4"/>
<dbReference type="Pfam" id="PF04138">
    <property type="entry name" value="GtrA_DPMS_TM"/>
    <property type="match status" value="1"/>
</dbReference>
<keyword evidence="3 6" id="KW-0812">Transmembrane</keyword>
<feature type="transmembrane region" description="Helical" evidence="6">
    <location>
        <begin position="71"/>
        <end position="88"/>
    </location>
</feature>
<feature type="transmembrane region" description="Helical" evidence="6">
    <location>
        <begin position="94"/>
        <end position="116"/>
    </location>
</feature>
<comment type="caution">
    <text evidence="8">The sequence shown here is derived from an EMBL/GenBank/DDBJ whole genome shotgun (WGS) entry which is preliminary data.</text>
</comment>
<keyword evidence="9" id="KW-1185">Reference proteome</keyword>
<feature type="domain" description="GtrA/DPMS transmembrane" evidence="7">
    <location>
        <begin position="11"/>
        <end position="123"/>
    </location>
</feature>
<feature type="transmembrane region" description="Helical" evidence="6">
    <location>
        <begin position="12"/>
        <end position="33"/>
    </location>
</feature>
<dbReference type="Proteomes" id="UP000276982">
    <property type="component" value="Unassembled WGS sequence"/>
</dbReference>
<comment type="subcellular location">
    <subcellularLocation>
        <location evidence="1">Membrane</location>
        <topology evidence="1">Multi-pass membrane protein</topology>
    </subcellularLocation>
</comment>
<evidence type="ECO:0000256" key="5">
    <source>
        <dbReference type="ARBA" id="ARBA00023136"/>
    </source>
</evidence>
<protein>
    <submittedName>
        <fullName evidence="8">GtrA family protein</fullName>
    </submittedName>
</protein>
<sequence>MSRIKIKEVLRFLVGGGTAVVVDFCIYRLLLFFSWNMDIAKMISFICGAGVGFIINKFWTFERKQFVIKEVLKYVALYTFTGVINAIVNRCTLNIINIQIIGFLVATGVSTVLNFLGQKYVVFER</sequence>
<evidence type="ECO:0000313" key="9">
    <source>
        <dbReference type="Proteomes" id="UP000276982"/>
    </source>
</evidence>
<dbReference type="PANTHER" id="PTHR38459">
    <property type="entry name" value="PROPHAGE BACTOPRENOL-LINKED GLUCOSE TRANSLOCASE HOMOLOG"/>
    <property type="match status" value="1"/>
</dbReference>
<evidence type="ECO:0000256" key="2">
    <source>
        <dbReference type="ARBA" id="ARBA00009399"/>
    </source>
</evidence>
<dbReference type="GO" id="GO:0005886">
    <property type="term" value="C:plasma membrane"/>
    <property type="evidence" value="ECO:0007669"/>
    <property type="project" value="TreeGrafter"/>
</dbReference>
<dbReference type="GO" id="GO:0000271">
    <property type="term" value="P:polysaccharide biosynthetic process"/>
    <property type="evidence" value="ECO:0007669"/>
    <property type="project" value="InterPro"/>
</dbReference>